<name>A0A174M896_BACT4</name>
<feature type="signal peptide" evidence="2">
    <location>
        <begin position="1"/>
        <end position="19"/>
    </location>
</feature>
<reference evidence="3 4" key="1">
    <citation type="submission" date="2015-09" db="EMBL/GenBank/DDBJ databases">
        <authorList>
            <consortium name="Pathogen Informatics"/>
        </authorList>
    </citation>
    <scope>NUCLEOTIDE SEQUENCE [LARGE SCALE GENOMIC DNA]</scope>
    <source>
        <strain evidence="3 4">2789STDY5834945</strain>
    </source>
</reference>
<evidence type="ECO:0000256" key="1">
    <source>
        <dbReference type="ARBA" id="ARBA00022801"/>
    </source>
</evidence>
<dbReference type="Gene3D" id="3.30.379.10">
    <property type="entry name" value="Chitobiase/beta-hexosaminidase domain 2-like"/>
    <property type="match status" value="1"/>
</dbReference>
<dbReference type="PROSITE" id="PS51257">
    <property type="entry name" value="PROKAR_LIPOPROTEIN"/>
    <property type="match status" value="1"/>
</dbReference>
<dbReference type="Pfam" id="PF16126">
    <property type="entry name" value="DUF4838"/>
    <property type="match status" value="1"/>
</dbReference>
<dbReference type="InterPro" id="IPR029018">
    <property type="entry name" value="Hex-like_dom2"/>
</dbReference>
<dbReference type="Proteomes" id="UP000095541">
    <property type="component" value="Unassembled WGS sequence"/>
</dbReference>
<dbReference type="GO" id="GO:0005975">
    <property type="term" value="P:carbohydrate metabolic process"/>
    <property type="evidence" value="ECO:0007669"/>
    <property type="project" value="UniProtKB-ARBA"/>
</dbReference>
<dbReference type="RefSeq" id="WP_055216458.1">
    <property type="nucleotide sequence ID" value="NZ_CZBI01000001.1"/>
</dbReference>
<dbReference type="InterPro" id="IPR032287">
    <property type="entry name" value="DUF4838"/>
</dbReference>
<protein>
    <recommendedName>
        <fullName evidence="5">DUF4838 domain-containing protein</fullName>
    </recommendedName>
</protein>
<dbReference type="EMBL" id="CZBI01000001">
    <property type="protein sequence ID" value="CUP29969.1"/>
    <property type="molecule type" value="Genomic_DNA"/>
</dbReference>
<gene>
    <name evidence="3" type="ORF">ERS852557_00146</name>
</gene>
<dbReference type="SUPFAM" id="SSF55545">
    <property type="entry name" value="beta-N-acetylhexosaminidase-like domain"/>
    <property type="match status" value="1"/>
</dbReference>
<dbReference type="GO" id="GO:0016787">
    <property type="term" value="F:hydrolase activity"/>
    <property type="evidence" value="ECO:0007669"/>
    <property type="project" value="UniProtKB-KW"/>
</dbReference>
<evidence type="ECO:0000313" key="4">
    <source>
        <dbReference type="Proteomes" id="UP000095541"/>
    </source>
</evidence>
<organism evidence="3 4">
    <name type="scientific">Bacteroides thetaiotaomicron</name>
    <dbReference type="NCBI Taxonomy" id="818"/>
    <lineage>
        <taxon>Bacteria</taxon>
        <taxon>Pseudomonadati</taxon>
        <taxon>Bacteroidota</taxon>
        <taxon>Bacteroidia</taxon>
        <taxon>Bacteroidales</taxon>
        <taxon>Bacteroidaceae</taxon>
        <taxon>Bacteroides</taxon>
    </lineage>
</organism>
<keyword evidence="1" id="KW-0378">Hydrolase</keyword>
<sequence>MKHCIAFILFLLVSCHSFGNGFIISKNQKYSIYIKQDSPKLIHYAANEMADYLAQTTGAQCKVKGVGRCANNQLVVKVEGADTLAFLSNTLKASAYDEYMIQVDDNGLTIEGGNTRGVLYGVYAFLEDFLQCRWYSSEVRNIPYSGTTRIKSCSIKYKSPVKWREVFYYELCDSYIAGILKLNGNAQRQNEIAPNRFTISGGNHAGWGYWCHSLYSMVSPSLYNSHPDYFPEIKGKRIAPAGEEGGTQLCLTNPDVLKLSIEKLRQVMNRPVAYMPVWADSTATYWSVSQMDGNGNCTCDECKNLDEYDGSPSGSILNYVNKIANKFPDKKIATLAYIYSRKAPRYTKPASNVAIQLCAIETARDGINLPIASSPIHATFRKDMQEWKKICNDIIIWDYVIQFQNLISPFPNFSVMQDNIRFYVENNATGIFCQGNREKGGEFAELRGYLLSKLLWNPDCDFQAHMKDFLNGYYGAAGPYLYEYIEMMEAELKKSGRRLSMDGEPESHKMGYLSEECVKKYNELFDKAEKSVWNKQEVLARVQKERMGLMYVQLRLEYGSLVERKKVLRRLMKLAEANDVWMFSEVDWRKDQSGNREMFYQKYINILNNESAK</sequence>
<dbReference type="PANTHER" id="PTHR47406">
    <property type="entry name" value="COAGULATION FACTOR 5/8 TYPE, C-TERMINAL"/>
    <property type="match status" value="1"/>
</dbReference>
<dbReference type="PANTHER" id="PTHR47406:SF2">
    <property type="entry name" value="ALPHA GLUCURONIDASE N-TERMINAL DOMAIN-CONTAINING PROTEIN"/>
    <property type="match status" value="1"/>
</dbReference>
<dbReference type="AlphaFoldDB" id="A0A174M896"/>
<evidence type="ECO:0008006" key="5">
    <source>
        <dbReference type="Google" id="ProtNLM"/>
    </source>
</evidence>
<evidence type="ECO:0000313" key="3">
    <source>
        <dbReference type="EMBL" id="CUP29969.1"/>
    </source>
</evidence>
<feature type="chain" id="PRO_5008027770" description="DUF4838 domain-containing protein" evidence="2">
    <location>
        <begin position="20"/>
        <end position="613"/>
    </location>
</feature>
<accession>A0A174M896</accession>
<keyword evidence="2" id="KW-0732">Signal</keyword>
<proteinExistence type="predicted"/>
<evidence type="ECO:0000256" key="2">
    <source>
        <dbReference type="SAM" id="SignalP"/>
    </source>
</evidence>